<reference evidence="1" key="1">
    <citation type="submission" date="2021-06" db="EMBL/GenBank/DDBJ databases">
        <authorList>
            <person name="Kallberg Y."/>
            <person name="Tangrot J."/>
            <person name="Rosling A."/>
        </authorList>
    </citation>
    <scope>NUCLEOTIDE SEQUENCE</scope>
    <source>
        <strain evidence="1">87-6 pot B 2015</strain>
    </source>
</reference>
<dbReference type="Proteomes" id="UP000789375">
    <property type="component" value="Unassembled WGS sequence"/>
</dbReference>
<protein>
    <submittedName>
        <fullName evidence="1">2323_t:CDS:1</fullName>
    </submittedName>
</protein>
<feature type="non-terminal residue" evidence="1">
    <location>
        <position position="1"/>
    </location>
</feature>
<dbReference type="AlphaFoldDB" id="A0A9N9NRV2"/>
<accession>A0A9N9NRV2</accession>
<evidence type="ECO:0000313" key="1">
    <source>
        <dbReference type="EMBL" id="CAG8754624.1"/>
    </source>
</evidence>
<dbReference type="EMBL" id="CAJVPP010026904">
    <property type="protein sequence ID" value="CAG8754624.1"/>
    <property type="molecule type" value="Genomic_DNA"/>
</dbReference>
<evidence type="ECO:0000313" key="2">
    <source>
        <dbReference type="Proteomes" id="UP000789375"/>
    </source>
</evidence>
<sequence>RSHYSRLMTSIVPNNDDNNYYSRLTTSIVPEVRTFNINRQMTSDITNSDTKHYQEKWKRQLEE</sequence>
<organism evidence="1 2">
    <name type="scientific">Funneliformis mosseae</name>
    <name type="common">Endomycorrhizal fungus</name>
    <name type="synonym">Glomus mosseae</name>
    <dbReference type="NCBI Taxonomy" id="27381"/>
    <lineage>
        <taxon>Eukaryota</taxon>
        <taxon>Fungi</taxon>
        <taxon>Fungi incertae sedis</taxon>
        <taxon>Mucoromycota</taxon>
        <taxon>Glomeromycotina</taxon>
        <taxon>Glomeromycetes</taxon>
        <taxon>Glomerales</taxon>
        <taxon>Glomeraceae</taxon>
        <taxon>Funneliformis</taxon>
    </lineage>
</organism>
<comment type="caution">
    <text evidence="1">The sequence shown here is derived from an EMBL/GenBank/DDBJ whole genome shotgun (WGS) entry which is preliminary data.</text>
</comment>
<gene>
    <name evidence="1" type="ORF">FMOSSE_LOCUS16824</name>
</gene>
<name>A0A9N9NRV2_FUNMO</name>
<feature type="non-terminal residue" evidence="1">
    <location>
        <position position="63"/>
    </location>
</feature>
<proteinExistence type="predicted"/>
<keyword evidence="2" id="KW-1185">Reference proteome</keyword>